<comment type="subcellular location">
    <subcellularLocation>
        <location evidence="8">Cytoplasm</location>
    </subcellularLocation>
</comment>
<dbReference type="RefSeq" id="WP_006308927.1">
    <property type="nucleotide sequence ID" value="NZ_JH601133.1"/>
</dbReference>
<comment type="catalytic activity">
    <reaction evidence="8">
        <text>adenosine(1518)/adenosine(1519) in 16S rRNA + 4 S-adenosyl-L-methionine = N(6)-dimethyladenosine(1518)/N(6)-dimethyladenosine(1519) in 16S rRNA + 4 S-adenosyl-L-homocysteine + 4 H(+)</text>
        <dbReference type="Rhea" id="RHEA:19609"/>
        <dbReference type="Rhea" id="RHEA-COMP:10232"/>
        <dbReference type="Rhea" id="RHEA-COMP:10233"/>
        <dbReference type="ChEBI" id="CHEBI:15378"/>
        <dbReference type="ChEBI" id="CHEBI:57856"/>
        <dbReference type="ChEBI" id="CHEBI:59789"/>
        <dbReference type="ChEBI" id="CHEBI:74411"/>
        <dbReference type="ChEBI" id="CHEBI:74493"/>
        <dbReference type="EC" id="2.1.1.182"/>
    </reaction>
</comment>
<evidence type="ECO:0000256" key="4">
    <source>
        <dbReference type="ARBA" id="ARBA00022679"/>
    </source>
</evidence>
<dbReference type="PANTHER" id="PTHR11727">
    <property type="entry name" value="DIMETHYLADENOSINE TRANSFERASE"/>
    <property type="match status" value="1"/>
</dbReference>
<dbReference type="eggNOG" id="COG0030">
    <property type="taxonomic scope" value="Bacteria"/>
</dbReference>
<dbReference type="EC" id="2.1.1.182" evidence="8"/>
<protein>
    <recommendedName>
        <fullName evidence="8">Ribosomal RNA small subunit methyltransferase A</fullName>
        <ecNumber evidence="8">2.1.1.182</ecNumber>
    </recommendedName>
    <alternativeName>
        <fullName evidence="8">16S rRNA (adenine(1518)-N(6)/adenine(1519)-N(6))-dimethyltransferase</fullName>
    </alternativeName>
    <alternativeName>
        <fullName evidence="8">16S rRNA dimethyladenosine transferase</fullName>
    </alternativeName>
    <alternativeName>
        <fullName evidence="8">16S rRNA dimethylase</fullName>
    </alternativeName>
    <alternativeName>
        <fullName evidence="8">S-adenosylmethionine-6-N', N'-adenosyl(rRNA) dimethyltransferase</fullName>
    </alternativeName>
</protein>
<evidence type="ECO:0000313" key="11">
    <source>
        <dbReference type="EMBL" id="EHR37259.1"/>
    </source>
</evidence>
<dbReference type="InterPro" id="IPR020598">
    <property type="entry name" value="rRNA_Ade_methylase_Trfase_N"/>
</dbReference>
<name>H3NIY1_9LACT</name>
<keyword evidence="5 8" id="KW-0949">S-adenosyl-L-methionine</keyword>
<dbReference type="Gene3D" id="1.10.8.100">
    <property type="entry name" value="Ribosomal RNA adenine dimethylase-like, domain 2"/>
    <property type="match status" value="1"/>
</dbReference>
<dbReference type="GO" id="GO:0052908">
    <property type="term" value="F:16S rRNA (adenine(1518)-N(6)/adenine(1519)-N(6))-dimethyltransferase activity"/>
    <property type="evidence" value="ECO:0007669"/>
    <property type="project" value="UniProtKB-EC"/>
</dbReference>
<evidence type="ECO:0000256" key="3">
    <source>
        <dbReference type="ARBA" id="ARBA00022603"/>
    </source>
</evidence>
<keyword evidence="3 8" id="KW-0489">Methyltransferase</keyword>
<feature type="binding site" evidence="8 9">
    <location>
        <position position="82"/>
    </location>
    <ligand>
        <name>S-adenosyl-L-methionine</name>
        <dbReference type="ChEBI" id="CHEBI:59789"/>
    </ligand>
</feature>
<dbReference type="Proteomes" id="UP000006190">
    <property type="component" value="Unassembled WGS sequence"/>
</dbReference>
<evidence type="ECO:0000256" key="9">
    <source>
        <dbReference type="PROSITE-ProRule" id="PRU01026"/>
    </source>
</evidence>
<accession>H3NIY1</accession>
<keyword evidence="4 8" id="KW-0808">Transferase</keyword>
<dbReference type="GO" id="GO:0052910">
    <property type="term" value="F:23S rRNA (adenine(2085)-N(6))-dimethyltransferase activity"/>
    <property type="evidence" value="ECO:0007669"/>
    <property type="project" value="UniProtKB-EC"/>
</dbReference>
<dbReference type="SUPFAM" id="SSF53335">
    <property type="entry name" value="S-adenosyl-L-methionine-dependent methyltransferases"/>
    <property type="match status" value="1"/>
</dbReference>
<evidence type="ECO:0000256" key="7">
    <source>
        <dbReference type="ARBA" id="ARBA00049167"/>
    </source>
</evidence>
<dbReference type="HOGENOM" id="CLU_041220_0_0_9"/>
<dbReference type="SMART" id="SM00650">
    <property type="entry name" value="rADc"/>
    <property type="match status" value="1"/>
</dbReference>
<evidence type="ECO:0000256" key="1">
    <source>
        <dbReference type="ARBA" id="ARBA00022490"/>
    </source>
</evidence>
<dbReference type="GO" id="GO:0003723">
    <property type="term" value="F:RNA binding"/>
    <property type="evidence" value="ECO:0007669"/>
    <property type="project" value="UniProtKB-UniRule"/>
</dbReference>
<dbReference type="PATRIC" id="fig|883113.3.peg.818"/>
<dbReference type="InterPro" id="IPR023165">
    <property type="entry name" value="rRNA_Ade_diMease-like_C"/>
</dbReference>
<feature type="binding site" evidence="8 9">
    <location>
        <position position="107"/>
    </location>
    <ligand>
        <name>S-adenosyl-L-methionine</name>
        <dbReference type="ChEBI" id="CHEBI:59789"/>
    </ligand>
</feature>
<dbReference type="PANTHER" id="PTHR11727:SF7">
    <property type="entry name" value="DIMETHYLADENOSINE TRANSFERASE-RELATED"/>
    <property type="match status" value="1"/>
</dbReference>
<keyword evidence="6 8" id="KW-0694">RNA-binding</keyword>
<dbReference type="InterPro" id="IPR020596">
    <property type="entry name" value="rRNA_Ade_Mease_Trfase_CS"/>
</dbReference>
<evidence type="ECO:0000256" key="6">
    <source>
        <dbReference type="ARBA" id="ARBA00022884"/>
    </source>
</evidence>
<dbReference type="STRING" id="883113.HMPREF9708_00820"/>
<dbReference type="HAMAP" id="MF_00607">
    <property type="entry name" value="16SrRNA_methyltr_A"/>
    <property type="match status" value="1"/>
</dbReference>
<keyword evidence="12" id="KW-1185">Reference proteome</keyword>
<dbReference type="Gene3D" id="3.40.50.150">
    <property type="entry name" value="Vaccinia Virus protein VP39"/>
    <property type="match status" value="1"/>
</dbReference>
<evidence type="ECO:0000259" key="10">
    <source>
        <dbReference type="SMART" id="SM00650"/>
    </source>
</evidence>
<feature type="binding site" evidence="8 9">
    <location>
        <position position="34"/>
    </location>
    <ligand>
        <name>S-adenosyl-L-methionine</name>
        <dbReference type="ChEBI" id="CHEBI:59789"/>
    </ligand>
</feature>
<dbReference type="PROSITE" id="PS51689">
    <property type="entry name" value="SAM_RNA_A_N6_MT"/>
    <property type="match status" value="1"/>
</dbReference>
<reference evidence="11 12" key="1">
    <citation type="submission" date="2012-01" db="EMBL/GenBank/DDBJ databases">
        <title>The Genome Sequence of Facklamia languida CCUG 37842.</title>
        <authorList>
            <consortium name="The Broad Institute Genome Sequencing Platform"/>
            <person name="Earl A."/>
            <person name="Ward D."/>
            <person name="Feldgarden M."/>
            <person name="Gevers D."/>
            <person name="Huys G."/>
            <person name="Young S.K."/>
            <person name="Zeng Q."/>
            <person name="Gargeya S."/>
            <person name="Fitzgerald M."/>
            <person name="Haas B."/>
            <person name="Abouelleil A."/>
            <person name="Alvarado L."/>
            <person name="Arachchi H.M."/>
            <person name="Berlin A."/>
            <person name="Chapman S.B."/>
            <person name="Gearin G."/>
            <person name="Goldberg J."/>
            <person name="Griggs A."/>
            <person name="Gujja S."/>
            <person name="Hansen M."/>
            <person name="Heiman D."/>
            <person name="Howarth C."/>
            <person name="Larimer J."/>
            <person name="Lui A."/>
            <person name="MacDonald P.J.P."/>
            <person name="McCowen C."/>
            <person name="Montmayeur A."/>
            <person name="Murphy C."/>
            <person name="Neiman D."/>
            <person name="Pearson M."/>
            <person name="Priest M."/>
            <person name="Roberts A."/>
            <person name="Saif S."/>
            <person name="Shea T."/>
            <person name="Sisk P."/>
            <person name="Stolte C."/>
            <person name="Sykes S."/>
            <person name="Wortman J."/>
            <person name="Nusbaum C."/>
            <person name="Birren B."/>
        </authorList>
    </citation>
    <scope>NUCLEOTIDE SEQUENCE [LARGE SCALE GENOMIC DNA]</scope>
    <source>
        <strain evidence="11 12">CCUG 37842</strain>
    </source>
</reference>
<sequence>MTRSTSPRYISLPSRTAEIMKAYQLDMKKSLGQNFLVEPKILQRMVEVAGITDQTTVIEIGPGIGALTEFLALEAKKVYSFEIDQRFVEILKETLADYSNVQVVGQDFLKVDLHDVVYQDLQTADRLVVVANLPYYITTPIIMKLIESNLPFQSLVMLMQKEVAERMTASVGTKAYNSLTIAIQRTHEARLAFTVPRQVFIPKPNVDSAVLELRRRPQALVEVADPMAFQAFVQACFTQRRKTLWNNLKANYLKGRVTAEDLEAGLDQAGISGQRRAETLTLEEFAHLYHALQDKVDSL</sequence>
<dbReference type="Pfam" id="PF00398">
    <property type="entry name" value="RrnaAD"/>
    <property type="match status" value="1"/>
</dbReference>
<comment type="similarity">
    <text evidence="8">Belongs to the class I-like SAM-binding methyltransferase superfamily. rRNA adenine N(6)-methyltransferase family. RsmA subfamily.</text>
</comment>
<feature type="binding site" evidence="8 9">
    <location>
        <position position="132"/>
    </location>
    <ligand>
        <name>S-adenosyl-L-methionine</name>
        <dbReference type="ChEBI" id="CHEBI:59789"/>
    </ligand>
</feature>
<comment type="caution">
    <text evidence="11">The sequence shown here is derived from an EMBL/GenBank/DDBJ whole genome shotgun (WGS) entry which is preliminary data.</text>
</comment>
<evidence type="ECO:0000256" key="2">
    <source>
        <dbReference type="ARBA" id="ARBA00022552"/>
    </source>
</evidence>
<dbReference type="CDD" id="cd02440">
    <property type="entry name" value="AdoMet_MTases"/>
    <property type="match status" value="1"/>
</dbReference>
<dbReference type="InterPro" id="IPR001737">
    <property type="entry name" value="KsgA/Erm"/>
</dbReference>
<evidence type="ECO:0000256" key="5">
    <source>
        <dbReference type="ARBA" id="ARBA00022691"/>
    </source>
</evidence>
<proteinExistence type="inferred from homology"/>
<evidence type="ECO:0000313" key="12">
    <source>
        <dbReference type="Proteomes" id="UP000006190"/>
    </source>
</evidence>
<dbReference type="AlphaFoldDB" id="H3NIY1"/>
<dbReference type="EMBL" id="AGEG01000009">
    <property type="protein sequence ID" value="EHR37259.1"/>
    <property type="molecule type" value="Genomic_DNA"/>
</dbReference>
<dbReference type="InterPro" id="IPR011530">
    <property type="entry name" value="rRNA_adenine_dimethylase"/>
</dbReference>
<feature type="binding site" evidence="8 9">
    <location>
        <position position="36"/>
    </location>
    <ligand>
        <name>S-adenosyl-L-methionine</name>
        <dbReference type="ChEBI" id="CHEBI:59789"/>
    </ligand>
</feature>
<keyword evidence="1 8" id="KW-0963">Cytoplasm</keyword>
<evidence type="ECO:0000256" key="8">
    <source>
        <dbReference type="HAMAP-Rule" id="MF_00607"/>
    </source>
</evidence>
<comment type="function">
    <text evidence="8">Specifically dimethylates two adjacent adenosines (A1518 and A1519) in the loop of a conserved hairpin near the 3'-end of 16S rRNA in the 30S particle. May play a critical role in biogenesis of 30S subunits.</text>
</comment>
<organism evidence="11 12">
    <name type="scientific">Facklamia languida CCUG 37842</name>
    <dbReference type="NCBI Taxonomy" id="883113"/>
    <lineage>
        <taxon>Bacteria</taxon>
        <taxon>Bacillati</taxon>
        <taxon>Bacillota</taxon>
        <taxon>Bacilli</taxon>
        <taxon>Lactobacillales</taxon>
        <taxon>Aerococcaceae</taxon>
        <taxon>Facklamia</taxon>
    </lineage>
</organism>
<dbReference type="PROSITE" id="PS01131">
    <property type="entry name" value="RRNA_A_DIMETH"/>
    <property type="match status" value="1"/>
</dbReference>
<dbReference type="FunFam" id="3.40.50.150:FF:000023">
    <property type="entry name" value="Ribosomal RNA small subunit methyltransferase A"/>
    <property type="match status" value="1"/>
</dbReference>
<gene>
    <name evidence="8" type="primary">rsmA</name>
    <name evidence="8" type="synonym">ksgA</name>
    <name evidence="11" type="ORF">HMPREF9708_00820</name>
</gene>
<dbReference type="GO" id="GO:0005829">
    <property type="term" value="C:cytosol"/>
    <property type="evidence" value="ECO:0007669"/>
    <property type="project" value="TreeGrafter"/>
</dbReference>
<feature type="domain" description="Ribosomal RNA adenine methylase transferase N-terminal" evidence="10">
    <location>
        <begin position="41"/>
        <end position="217"/>
    </location>
</feature>
<dbReference type="NCBIfam" id="TIGR00755">
    <property type="entry name" value="ksgA"/>
    <property type="match status" value="1"/>
</dbReference>
<feature type="binding site" evidence="8 9">
    <location>
        <position position="61"/>
    </location>
    <ligand>
        <name>S-adenosyl-L-methionine</name>
        <dbReference type="ChEBI" id="CHEBI:59789"/>
    </ligand>
</feature>
<keyword evidence="2 8" id="KW-0698">rRNA processing</keyword>
<comment type="catalytic activity">
    <reaction evidence="7">
        <text>adenosine(2085) in 23S rRNA + 2 S-adenosyl-L-methionine = N(6)-dimethyladenosine(2085) in 23S rRNA + 2 S-adenosyl-L-homocysteine + 2 H(+)</text>
        <dbReference type="Rhea" id="RHEA:42784"/>
        <dbReference type="Rhea" id="RHEA-COMP:10237"/>
        <dbReference type="Rhea" id="RHEA-COMP:10238"/>
        <dbReference type="ChEBI" id="CHEBI:15378"/>
        <dbReference type="ChEBI" id="CHEBI:57856"/>
        <dbReference type="ChEBI" id="CHEBI:59789"/>
        <dbReference type="ChEBI" id="CHEBI:74411"/>
        <dbReference type="ChEBI" id="CHEBI:74493"/>
        <dbReference type="EC" id="2.1.1.184"/>
    </reaction>
</comment>
<dbReference type="InterPro" id="IPR029063">
    <property type="entry name" value="SAM-dependent_MTases_sf"/>
</dbReference>